<reference evidence="1" key="2">
    <citation type="submission" date="2023-05" db="EMBL/GenBank/DDBJ databases">
        <authorList>
            <consortium name="Lawrence Berkeley National Laboratory"/>
            <person name="Steindorff A."/>
            <person name="Hensen N."/>
            <person name="Bonometti L."/>
            <person name="Westerberg I."/>
            <person name="Brannstrom I.O."/>
            <person name="Guillou S."/>
            <person name="Cros-Aarteil S."/>
            <person name="Calhoun S."/>
            <person name="Haridas S."/>
            <person name="Kuo A."/>
            <person name="Mondo S."/>
            <person name="Pangilinan J."/>
            <person name="Riley R."/>
            <person name="Labutti K."/>
            <person name="Andreopoulos B."/>
            <person name="Lipzen A."/>
            <person name="Chen C."/>
            <person name="Yanf M."/>
            <person name="Daum C."/>
            <person name="Ng V."/>
            <person name="Clum A."/>
            <person name="Ohm R."/>
            <person name="Martin F."/>
            <person name="Silar P."/>
            <person name="Natvig D."/>
            <person name="Lalanne C."/>
            <person name="Gautier V."/>
            <person name="Ament-Velasquez S.L."/>
            <person name="Kruys A."/>
            <person name="Hutchinson M.I."/>
            <person name="Powell A.J."/>
            <person name="Barry K."/>
            <person name="Miller A.N."/>
            <person name="Grigoriev I.V."/>
            <person name="Debuchy R."/>
            <person name="Gladieux P."/>
            <person name="Thoren M.H."/>
            <person name="Johannesson H."/>
        </authorList>
    </citation>
    <scope>NUCLEOTIDE SEQUENCE</scope>
    <source>
        <strain evidence="1">CBS 731.68</strain>
    </source>
</reference>
<organism evidence="1 2">
    <name type="scientific">Parathielavia appendiculata</name>
    <dbReference type="NCBI Taxonomy" id="2587402"/>
    <lineage>
        <taxon>Eukaryota</taxon>
        <taxon>Fungi</taxon>
        <taxon>Dikarya</taxon>
        <taxon>Ascomycota</taxon>
        <taxon>Pezizomycotina</taxon>
        <taxon>Sordariomycetes</taxon>
        <taxon>Sordariomycetidae</taxon>
        <taxon>Sordariales</taxon>
        <taxon>Chaetomiaceae</taxon>
        <taxon>Parathielavia</taxon>
    </lineage>
</organism>
<protein>
    <submittedName>
        <fullName evidence="1">Uncharacterized protein</fullName>
    </submittedName>
</protein>
<proteinExistence type="predicted"/>
<comment type="caution">
    <text evidence="1">The sequence shown here is derived from an EMBL/GenBank/DDBJ whole genome shotgun (WGS) entry which is preliminary data.</text>
</comment>
<sequence length="174" mass="19512">MPIVPYAPSWLWASIVGPVRYIDRHLDQFRYRRSGDDEVKPVLQVLRAATVPQTADVYGPVTAGFVTIRGQVLDVMYNLLGGTWRPVLPGRPPGNDEAIAGLFRRFVMLRAATYIWDGTMSTQRTEVVALLLARVDVDRGDGFQEVCRRQGVVLHAFDSDKVWNGVEVKTIIIT</sequence>
<dbReference type="GeneID" id="87823511"/>
<reference evidence="1" key="1">
    <citation type="journal article" date="2023" name="Mol. Phylogenet. Evol.">
        <title>Genome-scale phylogeny and comparative genomics of the fungal order Sordariales.</title>
        <authorList>
            <person name="Hensen N."/>
            <person name="Bonometti L."/>
            <person name="Westerberg I."/>
            <person name="Brannstrom I.O."/>
            <person name="Guillou S."/>
            <person name="Cros-Aarteil S."/>
            <person name="Calhoun S."/>
            <person name="Haridas S."/>
            <person name="Kuo A."/>
            <person name="Mondo S."/>
            <person name="Pangilinan J."/>
            <person name="Riley R."/>
            <person name="LaButti K."/>
            <person name="Andreopoulos B."/>
            <person name="Lipzen A."/>
            <person name="Chen C."/>
            <person name="Yan M."/>
            <person name="Daum C."/>
            <person name="Ng V."/>
            <person name="Clum A."/>
            <person name="Steindorff A."/>
            <person name="Ohm R.A."/>
            <person name="Martin F."/>
            <person name="Silar P."/>
            <person name="Natvig D.O."/>
            <person name="Lalanne C."/>
            <person name="Gautier V."/>
            <person name="Ament-Velasquez S.L."/>
            <person name="Kruys A."/>
            <person name="Hutchinson M.I."/>
            <person name="Powell A.J."/>
            <person name="Barry K."/>
            <person name="Miller A.N."/>
            <person name="Grigoriev I.V."/>
            <person name="Debuchy R."/>
            <person name="Gladieux P."/>
            <person name="Hiltunen Thoren M."/>
            <person name="Johannesson H."/>
        </authorList>
    </citation>
    <scope>NUCLEOTIDE SEQUENCE</scope>
    <source>
        <strain evidence="1">CBS 731.68</strain>
    </source>
</reference>
<gene>
    <name evidence="1" type="ORF">N657DRAFT_312643</name>
</gene>
<name>A0AAN6U5W6_9PEZI</name>
<dbReference type="Proteomes" id="UP001302602">
    <property type="component" value="Unassembled WGS sequence"/>
</dbReference>
<dbReference type="EMBL" id="MU853225">
    <property type="protein sequence ID" value="KAK4126565.1"/>
    <property type="molecule type" value="Genomic_DNA"/>
</dbReference>
<keyword evidence="2" id="KW-1185">Reference proteome</keyword>
<dbReference type="RefSeq" id="XP_062650336.1">
    <property type="nucleotide sequence ID" value="XM_062786743.1"/>
</dbReference>
<accession>A0AAN6U5W6</accession>
<dbReference type="AlphaFoldDB" id="A0AAN6U5W6"/>
<evidence type="ECO:0000313" key="2">
    <source>
        <dbReference type="Proteomes" id="UP001302602"/>
    </source>
</evidence>
<evidence type="ECO:0000313" key="1">
    <source>
        <dbReference type="EMBL" id="KAK4126565.1"/>
    </source>
</evidence>